<dbReference type="Proteomes" id="UP000787472">
    <property type="component" value="Unassembled WGS sequence"/>
</dbReference>
<keyword evidence="3" id="KW-1185">Reference proteome</keyword>
<dbReference type="EMBL" id="JAAONZ010000018">
    <property type="protein sequence ID" value="NHO67625.1"/>
    <property type="molecule type" value="Genomic_DNA"/>
</dbReference>
<dbReference type="GO" id="GO:0007165">
    <property type="term" value="P:signal transduction"/>
    <property type="evidence" value="ECO:0007669"/>
    <property type="project" value="InterPro"/>
</dbReference>
<evidence type="ECO:0000259" key="1">
    <source>
        <dbReference type="PROSITE" id="PS50851"/>
    </source>
</evidence>
<evidence type="ECO:0000313" key="2">
    <source>
        <dbReference type="EMBL" id="NHO67625.1"/>
    </source>
</evidence>
<evidence type="ECO:0000313" key="3">
    <source>
        <dbReference type="Proteomes" id="UP000787472"/>
    </source>
</evidence>
<dbReference type="InterPro" id="IPR002545">
    <property type="entry name" value="CheW-lke_dom"/>
</dbReference>
<dbReference type="Pfam" id="PF01584">
    <property type="entry name" value="CheW"/>
    <property type="match status" value="1"/>
</dbReference>
<proteinExistence type="predicted"/>
<dbReference type="RefSeq" id="WP_167190657.1">
    <property type="nucleotide sequence ID" value="NZ_JAAONZ010000018.1"/>
</dbReference>
<protein>
    <submittedName>
        <fullName evidence="2">Chemotaxis protein CheW</fullName>
    </submittedName>
</protein>
<dbReference type="GO" id="GO:0006935">
    <property type="term" value="P:chemotaxis"/>
    <property type="evidence" value="ECO:0007669"/>
    <property type="project" value="InterPro"/>
</dbReference>
<dbReference type="SMART" id="SM00260">
    <property type="entry name" value="CheW"/>
    <property type="match status" value="1"/>
</dbReference>
<dbReference type="InterPro" id="IPR036061">
    <property type="entry name" value="CheW-like_dom_sf"/>
</dbReference>
<dbReference type="SUPFAM" id="SSF50341">
    <property type="entry name" value="CheW-like"/>
    <property type="match status" value="1"/>
</dbReference>
<accession>A0A9E5MNQ6</accession>
<gene>
    <name evidence="2" type="ORF">G8770_18930</name>
</gene>
<dbReference type="Gene3D" id="2.40.50.180">
    <property type="entry name" value="CheA-289, Domain 4"/>
    <property type="match status" value="1"/>
</dbReference>
<dbReference type="Gene3D" id="2.30.30.40">
    <property type="entry name" value="SH3 Domains"/>
    <property type="match status" value="1"/>
</dbReference>
<comment type="caution">
    <text evidence="2">The sequence shown here is derived from an EMBL/GenBank/DDBJ whole genome shotgun (WGS) entry which is preliminary data.</text>
</comment>
<dbReference type="AlphaFoldDB" id="A0A9E5MNQ6"/>
<feature type="domain" description="CheW-like" evidence="1">
    <location>
        <begin position="15"/>
        <end position="157"/>
    </location>
</feature>
<organism evidence="2 3">
    <name type="scientific">Pseudomaricurvus hydrocarbonicus</name>
    <dbReference type="NCBI Taxonomy" id="1470433"/>
    <lineage>
        <taxon>Bacteria</taxon>
        <taxon>Pseudomonadati</taxon>
        <taxon>Pseudomonadota</taxon>
        <taxon>Gammaproteobacteria</taxon>
        <taxon>Cellvibrionales</taxon>
        <taxon>Cellvibrionaceae</taxon>
        <taxon>Pseudomaricurvus</taxon>
    </lineage>
</organism>
<name>A0A9E5MNQ6_9GAMM</name>
<reference evidence="2" key="1">
    <citation type="submission" date="2020-03" db="EMBL/GenBank/DDBJ databases">
        <authorList>
            <person name="Guo F."/>
        </authorList>
    </citation>
    <scope>NUCLEOTIDE SEQUENCE</scope>
    <source>
        <strain evidence="2">JCM 30134</strain>
    </source>
</reference>
<dbReference type="PROSITE" id="PS50851">
    <property type="entry name" value="CHEW"/>
    <property type="match status" value="1"/>
</dbReference>
<sequence length="162" mass="17806">MESAIKTIEQQALEAVPSLMIPLAGRTLLAPTVTVAEMVAYSEPEPVPGAPDWLLGFVEWRDLKVPLLSFEVLSGEGVPEIQPKSRMAVFNNTGVSDDLPFIALPTQGIPKLVRVTEEDISEAEGLSCRALERMYVMLSGEKLLIPDVSALEQVFIDWQKNQ</sequence>